<dbReference type="EMBL" id="CP003969">
    <property type="protein sequence ID" value="AGP35086.1"/>
    <property type="molecule type" value="Genomic_DNA"/>
</dbReference>
<dbReference type="PATRIC" id="fig|1254432.3.peg.2578"/>
<dbReference type="InterPro" id="IPR027417">
    <property type="entry name" value="P-loop_NTPase"/>
</dbReference>
<sequence length="149" mass="15967">MTIASFWAKGYRSLRDVRVDDLGPFNIFYGPNGSGKSNLLEALRTLFRLADVIAETGALSGVENALRALDAGVLNRRDVCAHDPSRFILLGARLVAAQDEALVPVGLLPAPELVMEVTVDWTHRLTHAVMGSDAREALDAGNAACVGPR</sequence>
<gene>
    <name evidence="2" type="ORF">SCE1572_11525</name>
</gene>
<name>S4XRS6_SORCE</name>
<feature type="domain" description="ATPase AAA-type core" evidence="1">
    <location>
        <begin position="25"/>
        <end position="59"/>
    </location>
</feature>
<dbReference type="eggNOG" id="COG1106">
    <property type="taxonomic scope" value="Bacteria"/>
</dbReference>
<accession>S4XRS6</accession>
<evidence type="ECO:0000313" key="2">
    <source>
        <dbReference type="EMBL" id="AGP35086.1"/>
    </source>
</evidence>
<dbReference type="GO" id="GO:0005524">
    <property type="term" value="F:ATP binding"/>
    <property type="evidence" value="ECO:0007669"/>
    <property type="project" value="InterPro"/>
</dbReference>
<dbReference type="HOGENOM" id="CLU_1748445_0_0_7"/>
<proteinExistence type="predicted"/>
<evidence type="ECO:0000259" key="1">
    <source>
        <dbReference type="Pfam" id="PF13304"/>
    </source>
</evidence>
<dbReference type="SUPFAM" id="SSF52540">
    <property type="entry name" value="P-loop containing nucleoside triphosphate hydrolases"/>
    <property type="match status" value="1"/>
</dbReference>
<dbReference type="GO" id="GO:0016887">
    <property type="term" value="F:ATP hydrolysis activity"/>
    <property type="evidence" value="ECO:0007669"/>
    <property type="project" value="InterPro"/>
</dbReference>
<dbReference type="Gene3D" id="3.40.50.300">
    <property type="entry name" value="P-loop containing nucleotide triphosphate hydrolases"/>
    <property type="match status" value="1"/>
</dbReference>
<dbReference type="InterPro" id="IPR003959">
    <property type="entry name" value="ATPase_AAA_core"/>
</dbReference>
<reference evidence="2 3" key="1">
    <citation type="journal article" date="2013" name="Sci. Rep.">
        <title>Extraordinary expansion of a Sorangium cellulosum genome from an alkaline milieu.</title>
        <authorList>
            <person name="Han K."/>
            <person name="Li Z.F."/>
            <person name="Peng R."/>
            <person name="Zhu L.P."/>
            <person name="Zhou T."/>
            <person name="Wang L.G."/>
            <person name="Li S.G."/>
            <person name="Zhang X.B."/>
            <person name="Hu W."/>
            <person name="Wu Z.H."/>
            <person name="Qin N."/>
            <person name="Li Y.Z."/>
        </authorList>
    </citation>
    <scope>NUCLEOTIDE SEQUENCE [LARGE SCALE GENOMIC DNA]</scope>
    <source>
        <strain evidence="2 3">So0157-2</strain>
    </source>
</reference>
<dbReference type="Pfam" id="PF13304">
    <property type="entry name" value="AAA_21"/>
    <property type="match status" value="1"/>
</dbReference>
<dbReference type="AlphaFoldDB" id="S4XRS6"/>
<dbReference type="Proteomes" id="UP000014803">
    <property type="component" value="Chromosome"/>
</dbReference>
<organism evidence="2 3">
    <name type="scientific">Sorangium cellulosum So0157-2</name>
    <dbReference type="NCBI Taxonomy" id="1254432"/>
    <lineage>
        <taxon>Bacteria</taxon>
        <taxon>Pseudomonadati</taxon>
        <taxon>Myxococcota</taxon>
        <taxon>Polyangia</taxon>
        <taxon>Polyangiales</taxon>
        <taxon>Polyangiaceae</taxon>
        <taxon>Sorangium</taxon>
    </lineage>
</organism>
<dbReference type="RefSeq" id="WP_020734279.1">
    <property type="nucleotide sequence ID" value="NC_021658.1"/>
</dbReference>
<dbReference type="KEGG" id="scu:SCE1572_11525"/>
<evidence type="ECO:0000313" key="3">
    <source>
        <dbReference type="Proteomes" id="UP000014803"/>
    </source>
</evidence>
<protein>
    <recommendedName>
        <fullName evidence="1">ATPase AAA-type core domain-containing protein</fullName>
    </recommendedName>
</protein>
<dbReference type="STRING" id="1254432.SCE1572_11525"/>
<dbReference type="OrthoDB" id="9803889at2"/>